<feature type="binding site" evidence="13">
    <location>
        <begin position="9"/>
        <end position="11"/>
    </location>
    <ligand>
        <name>substrate</name>
    </ligand>
</feature>
<reference evidence="16" key="1">
    <citation type="submission" date="2014-06" db="EMBL/GenBank/DDBJ databases">
        <authorList>
            <person name="Urmite Genomes Urmite Genomes"/>
        </authorList>
    </citation>
    <scope>NUCLEOTIDE SEQUENCE</scope>
</reference>
<keyword evidence="4" id="KW-0597">Phosphoprotein</keyword>
<feature type="binding site" evidence="13">
    <location>
        <begin position="44"/>
        <end position="49"/>
    </location>
    <ligand>
        <name>substrate</name>
    </ligand>
</feature>
<feature type="site" description="Important for catalytic activity and assists the phosphoryl transfer reaction to Asp8 by balancing charge and orienting the reacting groups" evidence="15">
    <location>
        <position position="116"/>
    </location>
</feature>
<organism evidence="16">
    <name type="scientific">Citrobacter koseri</name>
    <name type="common">Citrobacter diversus</name>
    <dbReference type="NCBI Taxonomy" id="545"/>
    <lineage>
        <taxon>Bacteria</taxon>
        <taxon>Pseudomonadati</taxon>
        <taxon>Pseudomonadota</taxon>
        <taxon>Gammaproteobacteria</taxon>
        <taxon>Enterobacterales</taxon>
        <taxon>Enterobacteriaceae</taxon>
        <taxon>Citrobacter</taxon>
    </lineage>
</organism>
<dbReference type="NCBIfam" id="TIGR01509">
    <property type="entry name" value="HAD-SF-IA-v3"/>
    <property type="match status" value="1"/>
</dbReference>
<dbReference type="Gene3D" id="3.40.50.1000">
    <property type="entry name" value="HAD superfamily/HAD-like"/>
    <property type="match status" value="1"/>
</dbReference>
<feature type="site" description="Important for catalytic activity and assists the phosphoryl transfer reaction to Asp8 by balancing charge and orienting the reacting groups" evidence="15">
    <location>
        <position position="147"/>
    </location>
</feature>
<feature type="active site" description="Proton donor/acceptor" evidence="12">
    <location>
        <position position="11"/>
    </location>
</feature>
<evidence type="ECO:0000256" key="2">
    <source>
        <dbReference type="ARBA" id="ARBA00006171"/>
    </source>
</evidence>
<dbReference type="PANTHER" id="PTHR46193">
    <property type="entry name" value="6-PHOSPHOGLUCONATE PHOSPHATASE"/>
    <property type="match status" value="1"/>
</dbReference>
<comment type="similarity">
    <text evidence="2">Belongs to the HAD-like hydrolase superfamily. CbbY/CbbZ/Gph/YieH family.</text>
</comment>
<dbReference type="NCBIfam" id="TIGR02009">
    <property type="entry name" value="PGMB-YQAB-SF"/>
    <property type="match status" value="1"/>
</dbReference>
<dbReference type="AlphaFoldDB" id="A0A078LDL3"/>
<evidence type="ECO:0000256" key="9">
    <source>
        <dbReference type="ARBA" id="ARBA00044926"/>
    </source>
</evidence>
<dbReference type="GO" id="GO:0005737">
    <property type="term" value="C:cytoplasm"/>
    <property type="evidence" value="ECO:0007669"/>
    <property type="project" value="UniProtKB-SubCell"/>
</dbReference>
<evidence type="ECO:0000256" key="7">
    <source>
        <dbReference type="ARBA" id="ARBA00023235"/>
    </source>
</evidence>
<evidence type="ECO:0000256" key="13">
    <source>
        <dbReference type="PIRSR" id="PIRSR610972-2"/>
    </source>
</evidence>
<name>A0A078LDL3_CITKO</name>
<feature type="active site" description="Nucleophile" evidence="12">
    <location>
        <position position="9"/>
    </location>
</feature>
<feature type="binding site" evidence="14">
    <location>
        <position position="11"/>
    </location>
    <ligand>
        <name>Mg(2+)</name>
        <dbReference type="ChEBI" id="CHEBI:18420"/>
    </ligand>
</feature>
<evidence type="ECO:0000256" key="12">
    <source>
        <dbReference type="PIRSR" id="PIRSR610972-1"/>
    </source>
</evidence>
<evidence type="ECO:0000256" key="10">
    <source>
        <dbReference type="ARBA" id="ARBA00044968"/>
    </source>
</evidence>
<feature type="binding site" evidence="14">
    <location>
        <position position="9"/>
    </location>
    <ligand>
        <name>Mg(2+)</name>
        <dbReference type="ChEBI" id="CHEBI:18420"/>
    </ligand>
</feature>
<dbReference type="InterPro" id="IPR023198">
    <property type="entry name" value="PGP-like_dom2"/>
</dbReference>
<keyword evidence="8" id="KW-0119">Carbohydrate metabolism</keyword>
<dbReference type="SFLD" id="SFLDG01135">
    <property type="entry name" value="C1.5.6:_HAD__Beta-PGM__Phospha"/>
    <property type="match status" value="1"/>
</dbReference>
<dbReference type="Pfam" id="PF00702">
    <property type="entry name" value="Hydrolase"/>
    <property type="match status" value="1"/>
</dbReference>
<dbReference type="EC" id="5.4.2.6" evidence="10"/>
<comment type="cofactor">
    <cofactor evidence="14">
        <name>Mg(2+)</name>
        <dbReference type="ChEBI" id="CHEBI:18420"/>
    </cofactor>
    <text evidence="14">Binds 2 magnesium ions per subunit.</text>
</comment>
<dbReference type="SFLD" id="SFLDG01129">
    <property type="entry name" value="C1.5:_HAD__Beta-PGM__Phosphata"/>
    <property type="match status" value="1"/>
</dbReference>
<gene>
    <name evidence="16" type="primary">ycjU</name>
    <name evidence="16" type="ORF">BN1086_01431</name>
</gene>
<dbReference type="EMBL" id="LK931336">
    <property type="protein sequence ID" value="CDZ83317.1"/>
    <property type="molecule type" value="Genomic_DNA"/>
</dbReference>
<dbReference type="GO" id="GO:0008801">
    <property type="term" value="F:beta-phosphoglucomutase activity"/>
    <property type="evidence" value="ECO:0007669"/>
    <property type="project" value="UniProtKB-EC"/>
</dbReference>
<dbReference type="NCBIfam" id="TIGR01990">
    <property type="entry name" value="bPGM"/>
    <property type="match status" value="1"/>
</dbReference>
<evidence type="ECO:0000256" key="11">
    <source>
        <dbReference type="ARBA" id="ARBA00044991"/>
    </source>
</evidence>
<dbReference type="FunFam" id="1.10.150.240:FF:000010">
    <property type="entry name" value="Beta-phosphoglucomutase"/>
    <property type="match status" value="1"/>
</dbReference>
<feature type="binding site" evidence="13">
    <location>
        <position position="25"/>
    </location>
    <ligand>
        <name>substrate</name>
    </ligand>
</feature>
<dbReference type="InterPro" id="IPR023214">
    <property type="entry name" value="HAD_sf"/>
</dbReference>
<feature type="binding site" evidence="14">
    <location>
        <position position="172"/>
    </location>
    <ligand>
        <name>Mg(2+)</name>
        <dbReference type="ChEBI" id="CHEBI:18420"/>
    </ligand>
</feature>
<comment type="catalytic activity">
    <reaction evidence="9">
        <text>beta-D-glucose 1-phosphate = beta-D-glucose 6-phosphate</text>
        <dbReference type="Rhea" id="RHEA:20113"/>
        <dbReference type="ChEBI" id="CHEBI:57684"/>
        <dbReference type="ChEBI" id="CHEBI:58247"/>
        <dbReference type="EC" id="5.4.2.6"/>
    </reaction>
</comment>
<evidence type="ECO:0000256" key="3">
    <source>
        <dbReference type="ARBA" id="ARBA00022490"/>
    </source>
</evidence>
<dbReference type="PRINTS" id="PR00413">
    <property type="entry name" value="HADHALOGNASE"/>
</dbReference>
<dbReference type="PANTHER" id="PTHR46193:SF18">
    <property type="entry name" value="HEXITOL PHOSPHATASE B"/>
    <property type="match status" value="1"/>
</dbReference>
<feature type="binding site" evidence="13">
    <location>
        <position position="78"/>
    </location>
    <ligand>
        <name>substrate</name>
    </ligand>
</feature>
<feature type="binding site" evidence="13">
    <location>
        <position position="52"/>
    </location>
    <ligand>
        <name>substrate</name>
    </ligand>
</feature>
<dbReference type="InterPro" id="IPR010972">
    <property type="entry name" value="Beta-PGM"/>
</dbReference>
<feature type="binding site" evidence="13">
    <location>
        <position position="147"/>
    </location>
    <ligand>
        <name>substrate</name>
    </ligand>
</feature>
<evidence type="ECO:0000256" key="1">
    <source>
        <dbReference type="ARBA" id="ARBA00004496"/>
    </source>
</evidence>
<dbReference type="InterPro" id="IPR036412">
    <property type="entry name" value="HAD-like_sf"/>
</dbReference>
<keyword evidence="6 14" id="KW-0460">Magnesium</keyword>
<dbReference type="Gene3D" id="1.10.150.240">
    <property type="entry name" value="Putative phosphatase, domain 2"/>
    <property type="match status" value="1"/>
</dbReference>
<evidence type="ECO:0000256" key="6">
    <source>
        <dbReference type="ARBA" id="ARBA00022842"/>
    </source>
</evidence>
<dbReference type="RefSeq" id="WP_071258378.1">
    <property type="nucleotide sequence ID" value="NZ_AP025640.1"/>
</dbReference>
<keyword evidence="3" id="KW-0963">Cytoplasm</keyword>
<evidence type="ECO:0000256" key="15">
    <source>
        <dbReference type="PIRSR" id="PIRSR610972-4"/>
    </source>
</evidence>
<dbReference type="GO" id="GO:0000287">
    <property type="term" value="F:magnesium ion binding"/>
    <property type="evidence" value="ECO:0007669"/>
    <property type="project" value="InterPro"/>
</dbReference>
<feature type="binding site" evidence="14">
    <location>
        <position position="171"/>
    </location>
    <ligand>
        <name>Mg(2+)</name>
        <dbReference type="ChEBI" id="CHEBI:18420"/>
    </ligand>
</feature>
<evidence type="ECO:0000256" key="5">
    <source>
        <dbReference type="ARBA" id="ARBA00022723"/>
    </source>
</evidence>
<dbReference type="SUPFAM" id="SSF56784">
    <property type="entry name" value="HAD-like"/>
    <property type="match status" value="1"/>
</dbReference>
<dbReference type="CDD" id="cd02598">
    <property type="entry name" value="HAD_BPGM"/>
    <property type="match status" value="1"/>
</dbReference>
<feature type="binding site" evidence="13">
    <location>
        <begin position="116"/>
        <end position="120"/>
    </location>
    <ligand>
        <name>substrate</name>
    </ligand>
</feature>
<sequence>MKPQAIIFDLDGVITDTAHLHFLAWKQIADETGIVIDEAFNERLKGISRNESLCRILQHGGKEGVFTDAECLQLAARKNALYVHALRQLTTDSVLPGIRALLTSLHELQIPVGLASVSLNAPAILQALEIADFFDFCADAAHISRSKPDPEIFLAACNGLGVRPDACIGIEDAQAGIDAINACGMHSVGIGPGLTGAELHLPSTEFLTWPCLSAFWLNAK</sequence>
<accession>A0A078LDL3</accession>
<dbReference type="PATRIC" id="fig|545.12.peg.1433"/>
<keyword evidence="5 14" id="KW-0479">Metal-binding</keyword>
<evidence type="ECO:0000313" key="16">
    <source>
        <dbReference type="EMBL" id="CDZ83317.1"/>
    </source>
</evidence>
<dbReference type="SFLD" id="SFLDS00003">
    <property type="entry name" value="Haloacid_Dehalogenase"/>
    <property type="match status" value="1"/>
</dbReference>
<dbReference type="InterPro" id="IPR051600">
    <property type="entry name" value="Beta-PGM-like"/>
</dbReference>
<evidence type="ECO:0000256" key="14">
    <source>
        <dbReference type="PIRSR" id="PIRSR610972-3"/>
    </source>
</evidence>
<comment type="subcellular location">
    <subcellularLocation>
        <location evidence="1">Cytoplasm</location>
    </subcellularLocation>
</comment>
<evidence type="ECO:0000256" key="4">
    <source>
        <dbReference type="ARBA" id="ARBA00022553"/>
    </source>
</evidence>
<proteinExistence type="inferred from homology"/>
<dbReference type="InterPro" id="IPR010976">
    <property type="entry name" value="B-phosphoglucomutase_hydrolase"/>
</dbReference>
<dbReference type="GO" id="GO:0005975">
    <property type="term" value="P:carbohydrate metabolic process"/>
    <property type="evidence" value="ECO:0007669"/>
    <property type="project" value="InterPro"/>
</dbReference>
<protein>
    <recommendedName>
        <fullName evidence="11">Beta-phosphoglucomutase</fullName>
        <ecNumber evidence="10">5.4.2.6</ecNumber>
    </recommendedName>
</protein>
<evidence type="ECO:0000256" key="8">
    <source>
        <dbReference type="ARBA" id="ARBA00023277"/>
    </source>
</evidence>
<dbReference type="InterPro" id="IPR006439">
    <property type="entry name" value="HAD-SF_hydro_IA"/>
</dbReference>
<keyword evidence="7" id="KW-0413">Isomerase</keyword>